<dbReference type="STRING" id="1288385.ERS137968_03373"/>
<dbReference type="Proteomes" id="UP000044625">
    <property type="component" value="Unassembled WGS sequence"/>
</dbReference>
<reference evidence="2 3" key="2">
    <citation type="submission" date="2015-03" db="EMBL/GenBank/DDBJ databases">
        <authorList>
            <consortium name="Pathogen Informatics"/>
            <person name="Murphy D."/>
        </authorList>
    </citation>
    <scope>NUCLEOTIDE SEQUENCE [LARGE SCALE GENOMIC DNA]</scope>
    <source>
        <strain evidence="2">Type strain: CIP110230</strain>
        <strain evidence="3">type strain: CIP110230</strain>
    </source>
</reference>
<evidence type="ECO:0000313" key="2">
    <source>
        <dbReference type="EMBL" id="CRY68271.1"/>
    </source>
</evidence>
<protein>
    <submittedName>
        <fullName evidence="1">ABC-type phosphate/phosphonate transport system,periplasmic component</fullName>
    </submittedName>
</protein>
<evidence type="ECO:0000313" key="3">
    <source>
        <dbReference type="Proteomes" id="UP000044625"/>
    </source>
</evidence>
<reference evidence="1" key="1">
    <citation type="submission" date="2015-03" db="EMBL/GenBank/DDBJ databases">
        <authorList>
            <person name="Murphy D."/>
        </authorList>
    </citation>
    <scope>NUCLEOTIDE SEQUENCE [LARGE SCALE GENOMIC DNA]</scope>
    <source>
        <strain evidence="1">A125KOH2</strain>
    </source>
</reference>
<sequence>MLISRPMYGVQPQDVHPFWQLLLQQLRHHEVSGISEQLVWLSDLLQH</sequence>
<evidence type="ECO:0000313" key="1">
    <source>
        <dbReference type="EMBL" id="CNI26202.1"/>
    </source>
</evidence>
<reference evidence="4" key="3">
    <citation type="submission" date="2015-03" db="EMBL/GenBank/DDBJ databases">
        <authorList>
            <consortium name="Pathogen Informatics"/>
        </authorList>
    </citation>
    <scope>NUCLEOTIDE SEQUENCE [LARGE SCALE GENOMIC DNA]</scope>
    <source>
        <strain evidence="4">A125KOH2</strain>
    </source>
</reference>
<organism evidence="1 4">
    <name type="scientific">Yersinia pekkanenii</name>
    <dbReference type="NCBI Taxonomy" id="1288385"/>
    <lineage>
        <taxon>Bacteria</taxon>
        <taxon>Pseudomonadati</taxon>
        <taxon>Pseudomonadota</taxon>
        <taxon>Gammaproteobacteria</taxon>
        <taxon>Enterobacterales</taxon>
        <taxon>Yersiniaceae</taxon>
        <taxon>Yersinia</taxon>
    </lineage>
</organism>
<evidence type="ECO:0000313" key="4">
    <source>
        <dbReference type="Proteomes" id="UP000045840"/>
    </source>
</evidence>
<name>A0A0T9QSH5_9GAMM</name>
<proteinExistence type="predicted"/>
<dbReference type="EMBL" id="CWJL01000019">
    <property type="protein sequence ID" value="CRY68271.1"/>
    <property type="molecule type" value="Genomic_DNA"/>
</dbReference>
<dbReference type="AlphaFoldDB" id="A0A0T9QSH5"/>
<dbReference type="Proteomes" id="UP000045840">
    <property type="component" value="Unassembled WGS sequence"/>
</dbReference>
<dbReference type="EMBL" id="CQAZ01000037">
    <property type="protein sequence ID" value="CNI26202.1"/>
    <property type="molecule type" value="Genomic_DNA"/>
</dbReference>
<gene>
    <name evidence="1" type="ORF">ERS008529_03531</name>
    <name evidence="2" type="ORF">ERS137968_03373</name>
</gene>
<accession>A0A0T9QSH5</accession>
<keyword evidence="3" id="KW-1185">Reference proteome</keyword>